<name>A0A0S2W3P7_9FIRM</name>
<proteinExistence type="inferred from homology"/>
<dbReference type="EMBL" id="CP011307">
    <property type="protein sequence ID" value="ALP93858.1"/>
    <property type="molecule type" value="Genomic_DNA"/>
</dbReference>
<dbReference type="eggNOG" id="COG1960">
    <property type="taxonomic scope" value="Bacteria"/>
</dbReference>
<dbReference type="Gene3D" id="1.20.140.10">
    <property type="entry name" value="Butyryl-CoA Dehydrogenase, subunit A, domain 3"/>
    <property type="match status" value="1"/>
</dbReference>
<accession>A0A0S2W3P7</accession>
<dbReference type="FunFam" id="1.10.540.10:FF:000002">
    <property type="entry name" value="Acyl-CoA dehydrogenase FadE19"/>
    <property type="match status" value="1"/>
</dbReference>
<dbReference type="InterPro" id="IPR009100">
    <property type="entry name" value="AcylCoA_DH/oxidase_NM_dom_sf"/>
</dbReference>
<keyword evidence="3 6" id="KW-0285">Flavoprotein</keyword>
<dbReference type="PROSITE" id="PS00073">
    <property type="entry name" value="ACYL_COA_DH_2"/>
    <property type="match status" value="1"/>
</dbReference>
<dbReference type="InterPro" id="IPR046373">
    <property type="entry name" value="Acyl-CoA_Oxase/DH_mid-dom_sf"/>
</dbReference>
<evidence type="ECO:0000259" key="8">
    <source>
        <dbReference type="Pfam" id="PF02770"/>
    </source>
</evidence>
<dbReference type="FunFam" id="2.40.110.10:FF:000009">
    <property type="entry name" value="Acyl-CoA dehydrogenase"/>
    <property type="match status" value="1"/>
</dbReference>
<dbReference type="Pfam" id="PF02770">
    <property type="entry name" value="Acyl-CoA_dh_M"/>
    <property type="match status" value="1"/>
</dbReference>
<dbReference type="PANTHER" id="PTHR43884">
    <property type="entry name" value="ACYL-COA DEHYDROGENASE"/>
    <property type="match status" value="1"/>
</dbReference>
<dbReference type="RefSeq" id="WP_033117144.1">
    <property type="nucleotide sequence ID" value="NZ_CALICV010000152.1"/>
</dbReference>
<evidence type="ECO:0000259" key="9">
    <source>
        <dbReference type="Pfam" id="PF02771"/>
    </source>
</evidence>
<dbReference type="GO" id="GO:0050660">
    <property type="term" value="F:flavin adenine dinucleotide binding"/>
    <property type="evidence" value="ECO:0007669"/>
    <property type="project" value="InterPro"/>
</dbReference>
<evidence type="ECO:0000256" key="1">
    <source>
        <dbReference type="ARBA" id="ARBA00001974"/>
    </source>
</evidence>
<evidence type="ECO:0000256" key="3">
    <source>
        <dbReference type="ARBA" id="ARBA00022630"/>
    </source>
</evidence>
<keyword evidence="4 6" id="KW-0274">FAD</keyword>
<evidence type="ECO:0000256" key="6">
    <source>
        <dbReference type="RuleBase" id="RU362125"/>
    </source>
</evidence>
<evidence type="ECO:0000313" key="11">
    <source>
        <dbReference type="Proteomes" id="UP000064844"/>
    </source>
</evidence>
<comment type="cofactor">
    <cofactor evidence="1 6">
        <name>FAD</name>
        <dbReference type="ChEBI" id="CHEBI:57692"/>
    </cofactor>
</comment>
<dbReference type="Gene3D" id="1.10.540.10">
    <property type="entry name" value="Acyl-CoA dehydrogenase/oxidase, N-terminal domain"/>
    <property type="match status" value="1"/>
</dbReference>
<gene>
    <name evidence="10" type="ORF">IB211_01465c</name>
</gene>
<dbReference type="InterPro" id="IPR006089">
    <property type="entry name" value="Acyl-CoA_DH_CS"/>
</dbReference>
<reference evidence="10 11" key="1">
    <citation type="journal article" date="2015" name="Nat. Commun.">
        <title>Production of butyrate from lysine and the Amadori product fructoselysine by a human gut commensal.</title>
        <authorList>
            <person name="Bui T.P."/>
            <person name="Ritari J."/>
            <person name="Boeren S."/>
            <person name="de Waard P."/>
            <person name="Plugge C.M."/>
            <person name="de Vos W.M."/>
        </authorList>
    </citation>
    <scope>NUCLEOTIDE SEQUENCE [LARGE SCALE GENOMIC DNA]</scope>
    <source>
        <strain evidence="10 11">AF211</strain>
    </source>
</reference>
<evidence type="ECO:0000256" key="2">
    <source>
        <dbReference type="ARBA" id="ARBA00009347"/>
    </source>
</evidence>
<comment type="similarity">
    <text evidence="2 6">Belongs to the acyl-CoA dehydrogenase family.</text>
</comment>
<dbReference type="GO" id="GO:0016937">
    <property type="term" value="F:short-chain fatty acyl-CoA dehydrogenase activity"/>
    <property type="evidence" value="ECO:0007669"/>
    <property type="project" value="UniProtKB-EC"/>
</dbReference>
<dbReference type="EC" id="1.3.8.1" evidence="10"/>
<dbReference type="Proteomes" id="UP000064844">
    <property type="component" value="Chromosome"/>
</dbReference>
<dbReference type="PROSITE" id="PS00072">
    <property type="entry name" value="ACYL_COA_DH_1"/>
    <property type="match status" value="1"/>
</dbReference>
<dbReference type="InterPro" id="IPR006091">
    <property type="entry name" value="Acyl-CoA_Oxase/DH_mid-dom"/>
</dbReference>
<dbReference type="FunFam" id="1.20.140.10:FF:000004">
    <property type="entry name" value="Acyl-CoA dehydrogenase FadE25"/>
    <property type="match status" value="1"/>
</dbReference>
<reference evidence="11" key="2">
    <citation type="submission" date="2015-04" db="EMBL/GenBank/DDBJ databases">
        <title>A butyrogenic pathway from the amino acid lysine in a human gut commensal.</title>
        <authorList>
            <person name="de Vos W.M."/>
            <person name="Bui N.T.P."/>
            <person name="Plugge C.M."/>
            <person name="Ritari J."/>
        </authorList>
    </citation>
    <scope>NUCLEOTIDE SEQUENCE [LARGE SCALE GENOMIC DNA]</scope>
    <source>
        <strain evidence="11">AF211</strain>
    </source>
</reference>
<dbReference type="InterPro" id="IPR013786">
    <property type="entry name" value="AcylCoA_DH/ox_N"/>
</dbReference>
<sequence length="379" mass="40906">MTFHLTEDQATIQQLARDFAQSELAPIAAKIDQEERIPKEIIEKMAEIGFTALNVPEAYGGPELDTVCKVLVVSELAKQCASTAEVIAVHTLVNDIFLEHGSEAQKQKYLTAAVEGKIGAFALTEPGAGSDAAAAKTKAVVDGDDYIINGNKCFISNMGPTEGDYVVVIALTEPEKGTKGMSAIVVDRGTPGFTIGKREEKLGIRGADISELIFEDCRVPRANLIGKEGDGFRIAMKALDGGRIGMAAQGLGIADAAIEATIKYMGERVQFGKPIAKLQGLQWYLADMATRTEAARALVFEAACAADSGEPLSKLAAMCKYYASENAVWVTNKALQIHGGYGYMRDYPIERMYRDARIVPIYEGTSEIQKVVIARELLK</sequence>
<evidence type="ECO:0000256" key="4">
    <source>
        <dbReference type="ARBA" id="ARBA00022827"/>
    </source>
</evidence>
<evidence type="ECO:0000259" key="7">
    <source>
        <dbReference type="Pfam" id="PF00441"/>
    </source>
</evidence>
<protein>
    <submittedName>
        <fullName evidence="10">Butyryl-CoA dehydrogenase</fullName>
        <ecNumber evidence="10">1.3.8.1</ecNumber>
    </submittedName>
</protein>
<dbReference type="InterPro" id="IPR037069">
    <property type="entry name" value="AcylCoA_DH/ox_N_sf"/>
</dbReference>
<feature type="domain" description="Acyl-CoA oxidase/dehydrogenase middle" evidence="8">
    <location>
        <begin position="120"/>
        <end position="217"/>
    </location>
</feature>
<dbReference type="PIRSF" id="PIRSF016578">
    <property type="entry name" value="HsaA"/>
    <property type="match status" value="1"/>
</dbReference>
<dbReference type="SUPFAM" id="SSF47203">
    <property type="entry name" value="Acyl-CoA dehydrogenase C-terminal domain-like"/>
    <property type="match status" value="1"/>
</dbReference>
<dbReference type="STRING" id="1297617.IB211_01465c"/>
<keyword evidence="5 6" id="KW-0560">Oxidoreductase</keyword>
<dbReference type="InterPro" id="IPR036250">
    <property type="entry name" value="AcylCo_DH-like_C"/>
</dbReference>
<dbReference type="KEGG" id="ibu:IB211_01465c"/>
<keyword evidence="11" id="KW-1185">Reference proteome</keyword>
<dbReference type="SUPFAM" id="SSF56645">
    <property type="entry name" value="Acyl-CoA dehydrogenase NM domain-like"/>
    <property type="match status" value="1"/>
</dbReference>
<evidence type="ECO:0000256" key="5">
    <source>
        <dbReference type="ARBA" id="ARBA00023002"/>
    </source>
</evidence>
<dbReference type="AlphaFoldDB" id="A0A0S2W3P7"/>
<organism evidence="10 11">
    <name type="scientific">Intestinimonas butyriciproducens</name>
    <dbReference type="NCBI Taxonomy" id="1297617"/>
    <lineage>
        <taxon>Bacteria</taxon>
        <taxon>Bacillati</taxon>
        <taxon>Bacillota</taxon>
        <taxon>Clostridia</taxon>
        <taxon>Eubacteriales</taxon>
        <taxon>Intestinimonas</taxon>
    </lineage>
</organism>
<feature type="domain" description="Acyl-CoA dehydrogenase/oxidase N-terminal" evidence="9">
    <location>
        <begin position="6"/>
        <end position="116"/>
    </location>
</feature>
<dbReference type="InterPro" id="IPR009075">
    <property type="entry name" value="AcylCo_DH/oxidase_C"/>
</dbReference>
<dbReference type="Pfam" id="PF02771">
    <property type="entry name" value="Acyl-CoA_dh_N"/>
    <property type="match status" value="1"/>
</dbReference>
<dbReference type="PANTHER" id="PTHR43884:SF12">
    <property type="entry name" value="ISOVALERYL-COA DEHYDROGENASE, MITOCHONDRIAL-RELATED"/>
    <property type="match status" value="1"/>
</dbReference>
<dbReference type="PATRIC" id="fig|1297617.4.peg.1502"/>
<feature type="domain" description="Acyl-CoA dehydrogenase/oxidase C-terminal" evidence="7">
    <location>
        <begin position="229"/>
        <end position="378"/>
    </location>
</feature>
<evidence type="ECO:0000313" key="10">
    <source>
        <dbReference type="EMBL" id="ALP93858.1"/>
    </source>
</evidence>
<dbReference type="Gene3D" id="2.40.110.10">
    <property type="entry name" value="Butyryl-CoA Dehydrogenase, subunit A, domain 2"/>
    <property type="match status" value="1"/>
</dbReference>
<dbReference type="Pfam" id="PF00441">
    <property type="entry name" value="Acyl-CoA_dh_1"/>
    <property type="match status" value="1"/>
</dbReference>